<protein>
    <submittedName>
        <fullName evidence="2">Uncharacterized protein</fullName>
    </submittedName>
</protein>
<feature type="compositionally biased region" description="Acidic residues" evidence="1">
    <location>
        <begin position="103"/>
        <end position="112"/>
    </location>
</feature>
<comment type="caution">
    <text evidence="2">The sequence shown here is derived from an EMBL/GenBank/DDBJ whole genome shotgun (WGS) entry which is preliminary data.</text>
</comment>
<evidence type="ECO:0000313" key="2">
    <source>
        <dbReference type="EMBL" id="MBU2691581.1"/>
    </source>
</evidence>
<organism evidence="2 3">
    <name type="scientific">Eiseniibacteriota bacterium</name>
    <dbReference type="NCBI Taxonomy" id="2212470"/>
    <lineage>
        <taxon>Bacteria</taxon>
        <taxon>Candidatus Eiseniibacteriota</taxon>
    </lineage>
</organism>
<accession>A0A948RW45</accession>
<proteinExistence type="predicted"/>
<dbReference type="EMBL" id="JAHJDP010000066">
    <property type="protein sequence ID" value="MBU2691581.1"/>
    <property type="molecule type" value="Genomic_DNA"/>
</dbReference>
<evidence type="ECO:0000313" key="3">
    <source>
        <dbReference type="Proteomes" id="UP000777784"/>
    </source>
</evidence>
<gene>
    <name evidence="2" type="ORF">KJ970_11695</name>
</gene>
<sequence>MKRILRSRFRNYEILDCVEAIDAPLVKKFPDDESALLFLRPFSKDDGALSTLRAVIATHCLGVQRLNDEQVIKRVARELASGRIMLVEHALSDFSGGVPEEPLIEEEAEDLPPSETRLSAAEEPHPAAYGEQAMTLVEAAKRGTPFCEECMNEEKGA</sequence>
<dbReference type="Proteomes" id="UP000777784">
    <property type="component" value="Unassembled WGS sequence"/>
</dbReference>
<reference evidence="2" key="1">
    <citation type="submission" date="2021-05" db="EMBL/GenBank/DDBJ databases">
        <title>Energy efficiency and biological interactions define the core microbiome of deep oligotrophic groundwater.</title>
        <authorList>
            <person name="Mehrshad M."/>
            <person name="Lopez-Fernandez M."/>
            <person name="Bell E."/>
            <person name="Bernier-Latmani R."/>
            <person name="Bertilsson S."/>
            <person name="Dopson M."/>
        </authorList>
    </citation>
    <scope>NUCLEOTIDE SEQUENCE</scope>
    <source>
        <strain evidence="2">Modern_marine.mb.64</strain>
    </source>
</reference>
<name>A0A948RW45_UNCEI</name>
<evidence type="ECO:0000256" key="1">
    <source>
        <dbReference type="SAM" id="MobiDB-lite"/>
    </source>
</evidence>
<dbReference type="AlphaFoldDB" id="A0A948RW45"/>
<feature type="region of interest" description="Disordered" evidence="1">
    <location>
        <begin position="103"/>
        <end position="126"/>
    </location>
</feature>